<protein>
    <submittedName>
        <fullName evidence="8">C40 family peptidase</fullName>
    </submittedName>
</protein>
<evidence type="ECO:0000313" key="9">
    <source>
        <dbReference type="Proteomes" id="UP000604730"/>
    </source>
</evidence>
<keyword evidence="2" id="KW-0645">Protease</keyword>
<dbReference type="Pfam" id="PF08239">
    <property type="entry name" value="SH3_3"/>
    <property type="match status" value="2"/>
</dbReference>
<gene>
    <name evidence="8" type="ORF">JJN12_02510</name>
</gene>
<dbReference type="Proteomes" id="UP000604730">
    <property type="component" value="Unassembled WGS sequence"/>
</dbReference>
<feature type="domain" description="NlpC/P60" evidence="7">
    <location>
        <begin position="378"/>
        <end position="498"/>
    </location>
</feature>
<dbReference type="PROSITE" id="PS51935">
    <property type="entry name" value="NLPC_P60"/>
    <property type="match status" value="1"/>
</dbReference>
<dbReference type="EMBL" id="JAEPRJ010000001">
    <property type="protein sequence ID" value="MBK5896660.1"/>
    <property type="molecule type" value="Genomic_DNA"/>
</dbReference>
<dbReference type="InterPro" id="IPR003646">
    <property type="entry name" value="SH3-like_bac-type"/>
</dbReference>
<accession>A0ABS1IXM9</accession>
<evidence type="ECO:0000259" key="7">
    <source>
        <dbReference type="PROSITE" id="PS51935"/>
    </source>
</evidence>
<dbReference type="PANTHER" id="PTHR47053:SF1">
    <property type="entry name" value="MUREIN DD-ENDOPEPTIDASE MEPH-RELATED"/>
    <property type="match status" value="1"/>
</dbReference>
<evidence type="ECO:0000256" key="2">
    <source>
        <dbReference type="ARBA" id="ARBA00022670"/>
    </source>
</evidence>
<dbReference type="RefSeq" id="WP_208428220.1">
    <property type="nucleotide sequence ID" value="NZ_JAEPRJ010000001.1"/>
</dbReference>
<feature type="region of interest" description="Disordered" evidence="5">
    <location>
        <begin position="340"/>
        <end position="361"/>
    </location>
</feature>
<dbReference type="SMART" id="SM00287">
    <property type="entry name" value="SH3b"/>
    <property type="match status" value="2"/>
</dbReference>
<feature type="region of interest" description="Disordered" evidence="5">
    <location>
        <begin position="96"/>
        <end position="136"/>
    </location>
</feature>
<dbReference type="InterPro" id="IPR000064">
    <property type="entry name" value="NLP_P60_dom"/>
</dbReference>
<comment type="similarity">
    <text evidence="1">Belongs to the peptidase C40 family.</text>
</comment>
<dbReference type="SUPFAM" id="SSF54001">
    <property type="entry name" value="Cysteine proteinases"/>
    <property type="match status" value="1"/>
</dbReference>
<keyword evidence="4" id="KW-0788">Thiol protease</keyword>
<dbReference type="PROSITE" id="PS51781">
    <property type="entry name" value="SH3B"/>
    <property type="match status" value="2"/>
</dbReference>
<dbReference type="Pfam" id="PF00877">
    <property type="entry name" value="NLPC_P60"/>
    <property type="match status" value="1"/>
</dbReference>
<evidence type="ECO:0000256" key="1">
    <source>
        <dbReference type="ARBA" id="ARBA00007074"/>
    </source>
</evidence>
<reference evidence="8 9" key="1">
    <citation type="submission" date="2021-01" db="EMBL/GenBank/DDBJ databases">
        <title>Isolation and description of Catonella massiliensis sp. nov., a novel Catonella species, isolated from a stable periodontitis subject.</title>
        <authorList>
            <person name="Antezack A."/>
            <person name="Boxberger M."/>
            <person name="La Scola B."/>
            <person name="Monnet-Corti V."/>
        </authorList>
    </citation>
    <scope>NUCLEOTIDE SEQUENCE [LARGE SCALE GENOMIC DNA]</scope>
    <source>
        <strain evidence="8 9">Marseille-Q4567</strain>
    </source>
</reference>
<evidence type="ECO:0000256" key="4">
    <source>
        <dbReference type="ARBA" id="ARBA00022807"/>
    </source>
</evidence>
<dbReference type="InterPro" id="IPR038765">
    <property type="entry name" value="Papain-like_cys_pep_sf"/>
</dbReference>
<evidence type="ECO:0000259" key="6">
    <source>
        <dbReference type="PROSITE" id="PS51781"/>
    </source>
</evidence>
<feature type="compositionally biased region" description="Acidic residues" evidence="5">
    <location>
        <begin position="112"/>
        <end position="121"/>
    </location>
</feature>
<proteinExistence type="inferred from homology"/>
<comment type="caution">
    <text evidence="8">The sequence shown here is derived from an EMBL/GenBank/DDBJ whole genome shotgun (WGS) entry which is preliminary data.</text>
</comment>
<name>A0ABS1IXM9_9FIRM</name>
<keyword evidence="9" id="KW-1185">Reference proteome</keyword>
<dbReference type="InterPro" id="IPR051202">
    <property type="entry name" value="Peptidase_C40"/>
</dbReference>
<feature type="domain" description="SH3b" evidence="6">
    <location>
        <begin position="141"/>
        <end position="204"/>
    </location>
</feature>
<dbReference type="Gene3D" id="3.90.1720.10">
    <property type="entry name" value="endopeptidase domain like (from Nostoc punctiforme)"/>
    <property type="match status" value="1"/>
</dbReference>
<organism evidence="8 9">
    <name type="scientific">Catonella massiliensis</name>
    <dbReference type="NCBI Taxonomy" id="2799636"/>
    <lineage>
        <taxon>Bacteria</taxon>
        <taxon>Bacillati</taxon>
        <taxon>Bacillota</taxon>
        <taxon>Clostridia</taxon>
        <taxon>Lachnospirales</taxon>
        <taxon>Lachnospiraceae</taxon>
        <taxon>Catonella</taxon>
    </lineage>
</organism>
<evidence type="ECO:0000256" key="3">
    <source>
        <dbReference type="ARBA" id="ARBA00022801"/>
    </source>
</evidence>
<dbReference type="PANTHER" id="PTHR47053">
    <property type="entry name" value="MUREIN DD-ENDOPEPTIDASE MEPH-RELATED"/>
    <property type="match status" value="1"/>
</dbReference>
<feature type="domain" description="SH3b" evidence="6">
    <location>
        <begin position="215"/>
        <end position="284"/>
    </location>
</feature>
<sequence length="498" mass="53402">MRRKDFIRRCGMGMAVVAVSAAMLSNNGEVKASSNAKISGLAGISLFVDNAYVQGENRVVKAKLDSVVPVDKVLSSFNSDLVSAFGLDTETLEGVVEDNQTATAPAISADQTSDDSDDGEEENKSADEMESTEDEVKSKYENIGISIADPYVNIRKKAGEDSEIIGKLYKGSKCDILETKGDWVKIESGNAKGFIKAEYLARGFDAEKLIDDYGTKVAEVKVETLNVRFEANTDSRIATQIPAGEKLLVLKQKGDWYEVAVSDGDGDEDKITGWVLADYVKVKIQWKHAITIKEEKAEEARQAAAEAALEAQQAALKAEQDAAAARQQQAAQQAQAQAAAQRQTAQRQRQTQAQTKNTQKAVAQTQTQAKVQTSAAGSGKGQNIANFALNFVGNPYVWGGTSLTRGADCSGFVMSVYANFGIGLNRTSRAQASNGYAVGMGELQPGDLVFYAANGRSISHVAIYIGGGRVVHASTPRTGIIVSSVYHQTPCCARRIVK</sequence>
<keyword evidence="3" id="KW-0378">Hydrolase</keyword>
<evidence type="ECO:0000313" key="8">
    <source>
        <dbReference type="EMBL" id="MBK5896660.1"/>
    </source>
</evidence>
<dbReference type="Gene3D" id="2.30.30.40">
    <property type="entry name" value="SH3 Domains"/>
    <property type="match status" value="2"/>
</dbReference>
<evidence type="ECO:0000256" key="5">
    <source>
        <dbReference type="SAM" id="MobiDB-lite"/>
    </source>
</evidence>